<dbReference type="AlphaFoldDB" id="A0AAV2N269"/>
<evidence type="ECO:0000313" key="1">
    <source>
        <dbReference type="EMBL" id="CAL1673716.1"/>
    </source>
</evidence>
<organism evidence="1 2">
    <name type="scientific">Lasius platythorax</name>
    <dbReference type="NCBI Taxonomy" id="488582"/>
    <lineage>
        <taxon>Eukaryota</taxon>
        <taxon>Metazoa</taxon>
        <taxon>Ecdysozoa</taxon>
        <taxon>Arthropoda</taxon>
        <taxon>Hexapoda</taxon>
        <taxon>Insecta</taxon>
        <taxon>Pterygota</taxon>
        <taxon>Neoptera</taxon>
        <taxon>Endopterygota</taxon>
        <taxon>Hymenoptera</taxon>
        <taxon>Apocrita</taxon>
        <taxon>Aculeata</taxon>
        <taxon>Formicoidea</taxon>
        <taxon>Formicidae</taxon>
        <taxon>Formicinae</taxon>
        <taxon>Lasius</taxon>
        <taxon>Lasius</taxon>
    </lineage>
</organism>
<reference evidence="1 2" key="1">
    <citation type="submission" date="2024-04" db="EMBL/GenBank/DDBJ databases">
        <authorList>
            <consortium name="Molecular Ecology Group"/>
        </authorList>
    </citation>
    <scope>NUCLEOTIDE SEQUENCE [LARGE SCALE GENOMIC DNA]</scope>
</reference>
<dbReference type="EMBL" id="OZ034824">
    <property type="protein sequence ID" value="CAL1673716.1"/>
    <property type="molecule type" value="Genomic_DNA"/>
</dbReference>
<gene>
    <name evidence="1" type="ORF">LPLAT_LOCUS539</name>
</gene>
<name>A0AAV2N269_9HYME</name>
<proteinExistence type="predicted"/>
<accession>A0AAV2N269</accession>
<sequence length="115" mass="13081">MLDEQWRSAICGKQSARGKICLAEFLYGYSTRMLATLFRSFETNVENIPSSPNPSFLIAFGEIPEETARDSLAKGREIVGGDIGHTEEPDAAIFFREEDAFHEPFIRNIYSRTWN</sequence>
<dbReference type="Proteomes" id="UP001497644">
    <property type="component" value="Chromosome 1"/>
</dbReference>
<protein>
    <submittedName>
        <fullName evidence="1">Uncharacterized protein</fullName>
    </submittedName>
</protein>
<keyword evidence="2" id="KW-1185">Reference proteome</keyword>
<evidence type="ECO:0000313" key="2">
    <source>
        <dbReference type="Proteomes" id="UP001497644"/>
    </source>
</evidence>